<evidence type="ECO:0000256" key="3">
    <source>
        <dbReference type="ARBA" id="ARBA00003697"/>
    </source>
</evidence>
<keyword evidence="6" id="KW-0808">Transferase</keyword>
<dbReference type="SMART" id="SM00504">
    <property type="entry name" value="Ubox"/>
    <property type="match status" value="1"/>
</dbReference>
<dbReference type="InterPro" id="IPR002130">
    <property type="entry name" value="Cyclophilin-type_PPIase_dom"/>
</dbReference>
<dbReference type="Gene3D" id="3.30.40.10">
    <property type="entry name" value="Zinc/RING finger domain, C3HC4 (zinc finger)"/>
    <property type="match status" value="1"/>
</dbReference>
<dbReference type="PRINTS" id="PR00153">
    <property type="entry name" value="CSAPPISMRASE"/>
</dbReference>
<dbReference type="GO" id="GO:0061630">
    <property type="term" value="F:ubiquitin protein ligase activity"/>
    <property type="evidence" value="ECO:0007669"/>
    <property type="project" value="UniProtKB-EC"/>
</dbReference>
<accession>F4Q7H4</accession>
<evidence type="ECO:0000256" key="9">
    <source>
        <dbReference type="ARBA" id="ARBA00023235"/>
    </source>
</evidence>
<dbReference type="PROSITE" id="PS50072">
    <property type="entry name" value="CSA_PPIASE_2"/>
    <property type="match status" value="1"/>
</dbReference>
<dbReference type="SUPFAM" id="SSF57850">
    <property type="entry name" value="RING/U-box"/>
    <property type="match status" value="1"/>
</dbReference>
<dbReference type="InterPro" id="IPR003613">
    <property type="entry name" value="Ubox_domain"/>
</dbReference>
<dbReference type="Gene3D" id="2.40.100.10">
    <property type="entry name" value="Cyclophilin-like"/>
    <property type="match status" value="1"/>
</dbReference>
<feature type="region of interest" description="Disordered" evidence="11">
    <location>
        <begin position="509"/>
        <end position="565"/>
    </location>
</feature>
<evidence type="ECO:0000259" key="12">
    <source>
        <dbReference type="PROSITE" id="PS50072"/>
    </source>
</evidence>
<feature type="compositionally biased region" description="Polar residues" evidence="11">
    <location>
        <begin position="251"/>
        <end position="267"/>
    </location>
</feature>
<dbReference type="GeneID" id="14868339"/>
<dbReference type="OMA" id="NFIKHCA"/>
<dbReference type="Pfam" id="PF00160">
    <property type="entry name" value="Pro_isomerase"/>
    <property type="match status" value="1"/>
</dbReference>
<dbReference type="InterPro" id="IPR020892">
    <property type="entry name" value="Cyclophilin-type_PPIase_CS"/>
</dbReference>
<gene>
    <name evidence="13" type="primary">ppil2</name>
    <name evidence="13" type="ORF">DFA_09387</name>
</gene>
<dbReference type="FunFam" id="2.40.100.10:FF:000014">
    <property type="entry name" value="Peptidyl-prolyl cis-trans isomerase cyp65"/>
    <property type="match status" value="1"/>
</dbReference>
<reference evidence="14" key="1">
    <citation type="journal article" date="2011" name="Genome Res.">
        <title>Phylogeny-wide analysis of social amoeba genomes highlights ancient origins for complex intercellular communication.</title>
        <authorList>
            <person name="Heidel A.J."/>
            <person name="Lawal H.M."/>
            <person name="Felder M."/>
            <person name="Schilde C."/>
            <person name="Helps N.R."/>
            <person name="Tunggal B."/>
            <person name="Rivero F."/>
            <person name="John U."/>
            <person name="Schleicher M."/>
            <person name="Eichinger L."/>
            <person name="Platzer M."/>
            <person name="Noegel A.A."/>
            <person name="Schaap P."/>
            <person name="Gloeckner G."/>
        </authorList>
    </citation>
    <scope>NUCLEOTIDE SEQUENCE [LARGE SCALE GENOMIC DNA]</scope>
    <source>
        <strain evidence="14">SH3</strain>
    </source>
</reference>
<feature type="region of interest" description="Disordered" evidence="11">
    <location>
        <begin position="207"/>
        <end position="267"/>
    </location>
</feature>
<keyword evidence="9 13" id="KW-0413">Isomerase</keyword>
<comment type="similarity">
    <text evidence="5">Belongs to the cyclophilin-type PPIase family. PPIL2 subfamily.</text>
</comment>
<proteinExistence type="inferred from homology"/>
<evidence type="ECO:0000313" key="13">
    <source>
        <dbReference type="EMBL" id="EGG16356.1"/>
    </source>
</evidence>
<evidence type="ECO:0000256" key="6">
    <source>
        <dbReference type="ARBA" id="ARBA00022679"/>
    </source>
</evidence>
<dbReference type="RefSeq" id="XP_004354740.1">
    <property type="nucleotide sequence ID" value="XM_004354688.1"/>
</dbReference>
<dbReference type="GO" id="GO:0003755">
    <property type="term" value="F:peptidyl-prolyl cis-trans isomerase activity"/>
    <property type="evidence" value="ECO:0007669"/>
    <property type="project" value="UniProtKB-KW"/>
</dbReference>
<dbReference type="PANTHER" id="PTHR45625:SF1">
    <property type="entry name" value="RING-TYPE E3 UBIQUITIN-PROTEIN LIGASE PPIL2"/>
    <property type="match status" value="1"/>
</dbReference>
<dbReference type="Proteomes" id="UP000007797">
    <property type="component" value="Unassembled WGS sequence"/>
</dbReference>
<dbReference type="InterPro" id="IPR013083">
    <property type="entry name" value="Znf_RING/FYVE/PHD"/>
</dbReference>
<dbReference type="PANTHER" id="PTHR45625">
    <property type="entry name" value="PEPTIDYL-PROLYL CIS-TRANS ISOMERASE-RELATED"/>
    <property type="match status" value="1"/>
</dbReference>
<dbReference type="InterPro" id="IPR044666">
    <property type="entry name" value="Cyclophilin_A-like"/>
</dbReference>
<evidence type="ECO:0000256" key="1">
    <source>
        <dbReference type="ARBA" id="ARBA00000900"/>
    </source>
</evidence>
<comment type="catalytic activity">
    <reaction evidence="1">
        <text>S-ubiquitinyl-[E2 ubiquitin-conjugating enzyme]-L-cysteine + [acceptor protein]-L-lysine = [E2 ubiquitin-conjugating enzyme]-L-cysteine + N(6)-ubiquitinyl-[acceptor protein]-L-lysine.</text>
        <dbReference type="EC" id="2.3.2.27"/>
    </reaction>
</comment>
<comment type="subcellular location">
    <subcellularLocation>
        <location evidence="4">Nucleus</location>
    </subcellularLocation>
</comment>
<organism evidence="13 14">
    <name type="scientific">Cavenderia fasciculata</name>
    <name type="common">Slime mold</name>
    <name type="synonym">Dictyostelium fasciculatum</name>
    <dbReference type="NCBI Taxonomy" id="261658"/>
    <lineage>
        <taxon>Eukaryota</taxon>
        <taxon>Amoebozoa</taxon>
        <taxon>Evosea</taxon>
        <taxon>Eumycetozoa</taxon>
        <taxon>Dictyostelia</taxon>
        <taxon>Acytosteliales</taxon>
        <taxon>Cavenderiaceae</taxon>
        <taxon>Cavenderia</taxon>
    </lineage>
</organism>
<evidence type="ECO:0000256" key="7">
    <source>
        <dbReference type="ARBA" id="ARBA00022786"/>
    </source>
</evidence>
<dbReference type="PROSITE" id="PS00170">
    <property type="entry name" value="CSA_PPIASE_1"/>
    <property type="match status" value="1"/>
</dbReference>
<dbReference type="OrthoDB" id="30774at2759"/>
<name>F4Q7H4_CACFS</name>
<dbReference type="GO" id="GO:0006457">
    <property type="term" value="P:protein folding"/>
    <property type="evidence" value="ECO:0007669"/>
    <property type="project" value="InterPro"/>
</dbReference>
<dbReference type="EMBL" id="GL883024">
    <property type="protein sequence ID" value="EGG16356.1"/>
    <property type="molecule type" value="Genomic_DNA"/>
</dbReference>
<dbReference type="InterPro" id="IPR029000">
    <property type="entry name" value="Cyclophilin-like_dom_sf"/>
</dbReference>
<protein>
    <submittedName>
        <fullName evidence="13">Cyclophilin-type peptidylprolyl cis-trans isomerase</fullName>
    </submittedName>
</protein>
<keyword evidence="10" id="KW-0539">Nucleus</keyword>
<feature type="compositionally biased region" description="Basic and acidic residues" evidence="11">
    <location>
        <begin position="236"/>
        <end position="250"/>
    </location>
</feature>
<dbReference type="GO" id="GO:0000209">
    <property type="term" value="P:protein polyubiquitination"/>
    <property type="evidence" value="ECO:0007669"/>
    <property type="project" value="TreeGrafter"/>
</dbReference>
<feature type="domain" description="PPIase cyclophilin-type" evidence="12">
    <location>
        <begin position="297"/>
        <end position="442"/>
    </location>
</feature>
<evidence type="ECO:0000256" key="10">
    <source>
        <dbReference type="ARBA" id="ARBA00023242"/>
    </source>
</evidence>
<feature type="compositionally biased region" description="Low complexity" evidence="11">
    <location>
        <begin position="513"/>
        <end position="535"/>
    </location>
</feature>
<dbReference type="InterPro" id="IPR026951">
    <property type="entry name" value="PPIL2_U-box_dom"/>
</dbReference>
<dbReference type="SUPFAM" id="SSF50891">
    <property type="entry name" value="Cyclophilin-like"/>
    <property type="match status" value="1"/>
</dbReference>
<keyword evidence="8" id="KW-0697">Rotamase</keyword>
<dbReference type="GO" id="GO:0071013">
    <property type="term" value="C:catalytic step 2 spliceosome"/>
    <property type="evidence" value="ECO:0007669"/>
    <property type="project" value="TreeGrafter"/>
</dbReference>
<keyword evidence="7" id="KW-0833">Ubl conjugation pathway</keyword>
<comment type="catalytic activity">
    <reaction evidence="2">
        <text>[protein]-peptidylproline (omega=180) = [protein]-peptidylproline (omega=0)</text>
        <dbReference type="Rhea" id="RHEA:16237"/>
        <dbReference type="Rhea" id="RHEA-COMP:10747"/>
        <dbReference type="Rhea" id="RHEA-COMP:10748"/>
        <dbReference type="ChEBI" id="CHEBI:83833"/>
        <dbReference type="ChEBI" id="CHEBI:83834"/>
        <dbReference type="EC" id="5.2.1.8"/>
    </reaction>
</comment>
<evidence type="ECO:0000256" key="11">
    <source>
        <dbReference type="SAM" id="MobiDB-lite"/>
    </source>
</evidence>
<dbReference type="KEGG" id="dfa:DFA_09387"/>
<dbReference type="STRING" id="1054147.F4Q7H4"/>
<evidence type="ECO:0000256" key="8">
    <source>
        <dbReference type="ARBA" id="ARBA00023110"/>
    </source>
</evidence>
<feature type="compositionally biased region" description="Low complexity" evidence="11">
    <location>
        <begin position="211"/>
        <end position="235"/>
    </location>
</feature>
<evidence type="ECO:0000256" key="5">
    <source>
        <dbReference type="ARBA" id="ARBA00007930"/>
    </source>
</evidence>
<comment type="function">
    <text evidence="3">May catalyze the cis-trans isomerization of proline imidic peptide bonds in oligopeptides thereby assisting the folding of proteins. May also function as a chaperone, playing a role in intracellular transport of proteins. May also have a protein ubiquitin ligase activity acting as an E3 ubiquitin protein ligase or as a ubiquitin-ubiquitin ligase promoting elongation of ubiquitin chains on proteins.</text>
</comment>
<dbReference type="CDD" id="cd16663">
    <property type="entry name" value="RING-Ubox_PPIL2"/>
    <property type="match status" value="1"/>
</dbReference>
<evidence type="ECO:0000313" key="14">
    <source>
        <dbReference type="Proteomes" id="UP000007797"/>
    </source>
</evidence>
<dbReference type="AlphaFoldDB" id="F4Q7H4"/>
<sequence length="565" mass="63475">MGRKRRTANVFMTVSEWINEFGGKREGETRGAERPLPFSCCCMSFQPFEDAMCTNNGHLYDMLNIIPFIKKHGIDPVTGKKTTMKDLFKANFTINQDGDYLCPIMKKSFTDYSHIVINRATGNVFSYEAIEKLCFEPKQLIDPLDDTPFTKDDIITIQDPKDRSNRKLDTFYFIKNRLDINQNNNNDGTSNINVNQTAQRIFDELKEKGISSSSTSTTTTQPSTSTSSTTKTSSTESKELKDYKQEKETKLQNQRKQSGQAPSFTSTGFSLGQVVEDHIADQPGKITKKKGYARLKTNLGDLNIQLHCDIAPKACENFLQHCEKGYYNDVIFHRLIKNFMIQGGDPTGSGRGGESIWGKPFKDEKSKLTHSERGILSMANSGPNTNGSQFFITLRPCTHLDGKHTIFGKVVGGLDVIKLMEMIKTDEGDRPIGVIKITGTQVFENPFHQIDQEELDIKKKQQEKINQQQLKFTDDDYEKGQWYSNPNPNPIKTTKTGVGKYIQETSAAPKKLASSSSSSSTTTTTTAASASSSSTQLKNQIIQDRLQQQQQQQKKLKSFGDFSNF</sequence>
<dbReference type="FunFam" id="3.30.40.10:FF:000079">
    <property type="entry name" value="Peptidyl-prolyl cis-trans isomerase 2"/>
    <property type="match status" value="1"/>
</dbReference>
<dbReference type="CDD" id="cd01923">
    <property type="entry name" value="cyclophilin_RING"/>
    <property type="match status" value="1"/>
</dbReference>
<evidence type="ECO:0000256" key="2">
    <source>
        <dbReference type="ARBA" id="ARBA00000971"/>
    </source>
</evidence>
<evidence type="ECO:0000256" key="4">
    <source>
        <dbReference type="ARBA" id="ARBA00004123"/>
    </source>
</evidence>
<keyword evidence="14" id="KW-1185">Reference proteome</keyword>